<gene>
    <name evidence="2" type="ORF">PSYICH_LOCUS5052</name>
</gene>
<dbReference type="OrthoDB" id="6760539at2759"/>
<reference evidence="2" key="1">
    <citation type="submission" date="2022-01" db="EMBL/GenBank/DDBJ databases">
        <authorList>
            <person name="King R."/>
        </authorList>
    </citation>
    <scope>NUCLEOTIDE SEQUENCE</scope>
</reference>
<feature type="compositionally biased region" description="Acidic residues" evidence="1">
    <location>
        <begin position="51"/>
        <end position="60"/>
    </location>
</feature>
<organism evidence="2 3">
    <name type="scientific">Psylliodes chrysocephalus</name>
    <dbReference type="NCBI Taxonomy" id="3402493"/>
    <lineage>
        <taxon>Eukaryota</taxon>
        <taxon>Metazoa</taxon>
        <taxon>Ecdysozoa</taxon>
        <taxon>Arthropoda</taxon>
        <taxon>Hexapoda</taxon>
        <taxon>Insecta</taxon>
        <taxon>Pterygota</taxon>
        <taxon>Neoptera</taxon>
        <taxon>Endopterygota</taxon>
        <taxon>Coleoptera</taxon>
        <taxon>Polyphaga</taxon>
        <taxon>Cucujiformia</taxon>
        <taxon>Chrysomeloidea</taxon>
        <taxon>Chrysomelidae</taxon>
        <taxon>Galerucinae</taxon>
        <taxon>Alticini</taxon>
        <taxon>Psylliodes</taxon>
    </lineage>
</organism>
<protein>
    <submittedName>
        <fullName evidence="2">Uncharacterized protein</fullName>
    </submittedName>
</protein>
<name>A0A9P0CQU0_9CUCU</name>
<dbReference type="EMBL" id="OV651828">
    <property type="protein sequence ID" value="CAH1104250.1"/>
    <property type="molecule type" value="Genomic_DNA"/>
</dbReference>
<sequence>MKVKNKNTKREKIKKKLEKLLEVFSSSSSSESESDTSASLSRKRRRIISESDSDCDEEENTTQTKHSEYAHILGVNPERENPKGTPINKEIVLRWTSYLTEGLNNDTKQELKKKWAVPEDFPILNAPKINPEIQLLLNSTEITRDSIFSHIQNEIGLGLSAMGTALNKILDNDLSNIKDDVLPGLIDSAKLFAQAHFLLTQHRKHQIYPTLNTPMQKVARECHSDSVLFGKDFAEKCKSATVIKSLIWS</sequence>
<accession>A0A9P0CQU0</accession>
<evidence type="ECO:0000313" key="3">
    <source>
        <dbReference type="Proteomes" id="UP001153636"/>
    </source>
</evidence>
<dbReference type="Proteomes" id="UP001153636">
    <property type="component" value="Chromosome 16"/>
</dbReference>
<keyword evidence="3" id="KW-1185">Reference proteome</keyword>
<feature type="region of interest" description="Disordered" evidence="1">
    <location>
        <begin position="23"/>
        <end position="85"/>
    </location>
</feature>
<evidence type="ECO:0000313" key="2">
    <source>
        <dbReference type="EMBL" id="CAH1104250.1"/>
    </source>
</evidence>
<evidence type="ECO:0000256" key="1">
    <source>
        <dbReference type="SAM" id="MobiDB-lite"/>
    </source>
</evidence>
<feature type="compositionally biased region" description="Low complexity" evidence="1">
    <location>
        <begin position="23"/>
        <end position="40"/>
    </location>
</feature>
<dbReference type="PANTHER" id="PTHR34239">
    <property type="entry name" value="APPLE DOMAIN-CONTAINING PROTEIN"/>
    <property type="match status" value="1"/>
</dbReference>
<dbReference type="AlphaFoldDB" id="A0A9P0CQU0"/>
<dbReference type="PANTHER" id="PTHR34239:SF2">
    <property type="entry name" value="TRANSPOSABLE ELEMENT P TRANSPOSASE_THAP9 CONSERVED DOMAIN-CONTAINING PROTEIN"/>
    <property type="match status" value="1"/>
</dbReference>
<proteinExistence type="predicted"/>